<dbReference type="AlphaFoldDB" id="A0A4R4PCV8"/>
<keyword evidence="1" id="KW-0732">Signal</keyword>
<dbReference type="RefSeq" id="WP_131935800.1">
    <property type="nucleotide sequence ID" value="NZ_BAAAMX010000002.1"/>
</dbReference>
<evidence type="ECO:0000313" key="2">
    <source>
        <dbReference type="EMBL" id="TDC20315.1"/>
    </source>
</evidence>
<accession>A0A4R4PCV8</accession>
<proteinExistence type="predicted"/>
<name>A0A4R4PCV8_9ACTN</name>
<dbReference type="Proteomes" id="UP000295431">
    <property type="component" value="Unassembled WGS sequence"/>
</dbReference>
<sequence length="108" mass="10908">MPITTVALTAFTVFSLATTPFVALSAAPTALAAHGVLAVLAQPNAEPFSPSTARRLLLFAGTAARLVQLAEDRRTTAPPEAACAHTAARRGATALAEPTISANEASGP</sequence>
<comment type="caution">
    <text evidence="2">The sequence shown here is derived from an EMBL/GenBank/DDBJ whole genome shotgun (WGS) entry which is preliminary data.</text>
</comment>
<evidence type="ECO:0000256" key="1">
    <source>
        <dbReference type="SAM" id="SignalP"/>
    </source>
</evidence>
<feature type="signal peptide" evidence="1">
    <location>
        <begin position="1"/>
        <end position="32"/>
    </location>
</feature>
<dbReference type="EMBL" id="SMJW01000001">
    <property type="protein sequence ID" value="TDC20315.1"/>
    <property type="molecule type" value="Genomic_DNA"/>
</dbReference>
<reference evidence="2 3" key="1">
    <citation type="submission" date="2019-03" db="EMBL/GenBank/DDBJ databases">
        <title>Draft genome sequences of novel Actinobacteria.</title>
        <authorList>
            <person name="Sahin N."/>
            <person name="Ay H."/>
            <person name="Saygin H."/>
        </authorList>
    </citation>
    <scope>NUCLEOTIDE SEQUENCE [LARGE SCALE GENOMIC DNA]</scope>
    <source>
        <strain evidence="2 3">DSM 45347</strain>
    </source>
</reference>
<keyword evidence="3" id="KW-1185">Reference proteome</keyword>
<evidence type="ECO:0008006" key="4">
    <source>
        <dbReference type="Google" id="ProtNLM"/>
    </source>
</evidence>
<protein>
    <recommendedName>
        <fullName evidence="4">Secreted protein</fullName>
    </recommendedName>
</protein>
<feature type="chain" id="PRO_5020507058" description="Secreted protein" evidence="1">
    <location>
        <begin position="33"/>
        <end position="108"/>
    </location>
</feature>
<evidence type="ECO:0000313" key="3">
    <source>
        <dbReference type="Proteomes" id="UP000295431"/>
    </source>
</evidence>
<gene>
    <name evidence="2" type="ORF">E1284_00035</name>
</gene>
<dbReference type="OrthoDB" id="3473829at2"/>
<organism evidence="2 3">
    <name type="scientific">Actinomadura bangladeshensis</name>
    <dbReference type="NCBI Taxonomy" id="453573"/>
    <lineage>
        <taxon>Bacteria</taxon>
        <taxon>Bacillati</taxon>
        <taxon>Actinomycetota</taxon>
        <taxon>Actinomycetes</taxon>
        <taxon>Streptosporangiales</taxon>
        <taxon>Thermomonosporaceae</taxon>
        <taxon>Actinomadura</taxon>
    </lineage>
</organism>